<name>A0A4Y8RX41_9SPHI</name>
<dbReference type="InterPro" id="IPR047650">
    <property type="entry name" value="Transpos_IS110"/>
</dbReference>
<dbReference type="NCBIfam" id="NF033542">
    <property type="entry name" value="transpos_IS110"/>
    <property type="match status" value="1"/>
</dbReference>
<dbReference type="AlphaFoldDB" id="A0A4Y8RX41"/>
<feature type="domain" description="Transposase IS116/IS110/IS902 C-terminal" evidence="2">
    <location>
        <begin position="273"/>
        <end position="356"/>
    </location>
</feature>
<evidence type="ECO:0000313" key="3">
    <source>
        <dbReference type="EMBL" id="TFF29764.1"/>
    </source>
</evidence>
<sequence>MYFIDNQRRIFMKQHVIEDVNIMPQLDRACGLDMHKDKIVGFISCKDGSNQEFREFGTYTCELKEIRDWLQENDIHHCLMESTGIYWMSLYAILTEACIEVIVANPVHIKQMPKRKTDRKDAKWLCTLLLHGLVRPSFMPDSTQRIIRDYCRNRLFYTWQLNRIRNRLLKILESNNIKLRSVISSIHTLSAMDMIRLLAKGVTDQEQLLNCARGRVKAKKEQLIKALDGTLQTYHHTQLQMLLEDYDHVQKQVDFLDKSITEIISEHYAQAFECLDSISGIGVKSAEIIISEAGKDMSRFPTADHFTAWCGIAPGNNESAGKRKNTAIKKGNSYLRVAIVGAAWAAVRMKDSYWHALFDKLRKRMKAQKAIVAVARRLLKVVYKTLETLTVYQEKGIAHFVDLQAKAALYYAAKLSWPQTDNI</sequence>
<accession>A0A4Y8RX41</accession>
<organism evidence="3 4">
    <name type="scientific">Mucilaginibacter psychrotolerans</name>
    <dbReference type="NCBI Taxonomy" id="1524096"/>
    <lineage>
        <taxon>Bacteria</taxon>
        <taxon>Pseudomonadati</taxon>
        <taxon>Bacteroidota</taxon>
        <taxon>Sphingobacteriia</taxon>
        <taxon>Sphingobacteriales</taxon>
        <taxon>Sphingobacteriaceae</taxon>
        <taxon>Mucilaginibacter</taxon>
    </lineage>
</organism>
<evidence type="ECO:0000259" key="2">
    <source>
        <dbReference type="Pfam" id="PF02371"/>
    </source>
</evidence>
<gene>
    <name evidence="3" type="ORF">E2R66_27815</name>
</gene>
<proteinExistence type="predicted"/>
<dbReference type="PANTHER" id="PTHR33055:SF13">
    <property type="entry name" value="TRANSPOSASE"/>
    <property type="match status" value="1"/>
</dbReference>
<comment type="caution">
    <text evidence="3">The sequence shown here is derived from an EMBL/GenBank/DDBJ whole genome shotgun (WGS) entry which is preliminary data.</text>
</comment>
<dbReference type="InterPro" id="IPR002525">
    <property type="entry name" value="Transp_IS110-like_N"/>
</dbReference>
<dbReference type="EMBL" id="SOZE01000063">
    <property type="protein sequence ID" value="TFF29764.1"/>
    <property type="molecule type" value="Genomic_DNA"/>
</dbReference>
<keyword evidence="4" id="KW-1185">Reference proteome</keyword>
<reference evidence="3 4" key="1">
    <citation type="journal article" date="2017" name="Int. J. Syst. Evol. Microbiol.">
        <title>Mucilaginibacterpsychrotolerans sp. nov., isolated from peatlands.</title>
        <authorList>
            <person name="Deng Y."/>
            <person name="Shen L."/>
            <person name="Xu B."/>
            <person name="Liu Y."/>
            <person name="Gu Z."/>
            <person name="Liu H."/>
            <person name="Zhou Y."/>
        </authorList>
    </citation>
    <scope>NUCLEOTIDE SEQUENCE [LARGE SCALE GENOMIC DNA]</scope>
    <source>
        <strain evidence="3 4">NH7-4</strain>
    </source>
</reference>
<evidence type="ECO:0000313" key="4">
    <source>
        <dbReference type="Proteomes" id="UP000297540"/>
    </source>
</evidence>
<evidence type="ECO:0000259" key="1">
    <source>
        <dbReference type="Pfam" id="PF01548"/>
    </source>
</evidence>
<feature type="domain" description="Transposase IS110-like N-terminal" evidence="1">
    <location>
        <begin position="30"/>
        <end position="174"/>
    </location>
</feature>
<dbReference type="GO" id="GO:0006313">
    <property type="term" value="P:DNA transposition"/>
    <property type="evidence" value="ECO:0007669"/>
    <property type="project" value="InterPro"/>
</dbReference>
<dbReference type="Pfam" id="PF01548">
    <property type="entry name" value="DEDD_Tnp_IS110"/>
    <property type="match status" value="1"/>
</dbReference>
<protein>
    <submittedName>
        <fullName evidence="3">IS110 family transposase</fullName>
    </submittedName>
</protein>
<dbReference type="InterPro" id="IPR003346">
    <property type="entry name" value="Transposase_20"/>
</dbReference>
<dbReference type="Proteomes" id="UP000297540">
    <property type="component" value="Unassembled WGS sequence"/>
</dbReference>
<dbReference type="GO" id="GO:0004803">
    <property type="term" value="F:transposase activity"/>
    <property type="evidence" value="ECO:0007669"/>
    <property type="project" value="InterPro"/>
</dbReference>
<dbReference type="GO" id="GO:0003677">
    <property type="term" value="F:DNA binding"/>
    <property type="evidence" value="ECO:0007669"/>
    <property type="project" value="InterPro"/>
</dbReference>
<dbReference type="Pfam" id="PF02371">
    <property type="entry name" value="Transposase_20"/>
    <property type="match status" value="1"/>
</dbReference>
<dbReference type="PANTHER" id="PTHR33055">
    <property type="entry name" value="TRANSPOSASE FOR INSERTION SEQUENCE ELEMENT IS1111A"/>
    <property type="match status" value="1"/>
</dbReference>